<dbReference type="NCBIfam" id="NF006029">
    <property type="entry name" value="PRK08168.1"/>
    <property type="match status" value="1"/>
</dbReference>
<dbReference type="Proteomes" id="UP000252174">
    <property type="component" value="Unassembled WGS sequence"/>
</dbReference>
<evidence type="ECO:0000259" key="9">
    <source>
        <dbReference type="Pfam" id="PF00361"/>
    </source>
</evidence>
<organism evidence="10 11">
    <name type="scientific">Extensimonas vulgaris</name>
    <dbReference type="NCBI Taxonomy" id="1031594"/>
    <lineage>
        <taxon>Bacteria</taxon>
        <taxon>Pseudomonadati</taxon>
        <taxon>Pseudomonadota</taxon>
        <taxon>Betaproteobacteria</taxon>
        <taxon>Burkholderiales</taxon>
        <taxon>Comamonadaceae</taxon>
        <taxon>Extensimonas</taxon>
    </lineage>
</organism>
<accession>A0A369AJ08</accession>
<feature type="transmembrane region" description="Helical" evidence="7">
    <location>
        <begin position="336"/>
        <end position="360"/>
    </location>
</feature>
<evidence type="ECO:0000256" key="3">
    <source>
        <dbReference type="ARBA" id="ARBA00022475"/>
    </source>
</evidence>
<dbReference type="EMBL" id="QPJU01000010">
    <property type="protein sequence ID" value="RCX08137.1"/>
    <property type="molecule type" value="Genomic_DNA"/>
</dbReference>
<keyword evidence="4 7" id="KW-0812">Transmembrane</keyword>
<dbReference type="PANTHER" id="PTHR42829:SF1">
    <property type="entry name" value="INORGANIC CARBON TRANSPORTER SUBUNIT DABB-RELATED"/>
    <property type="match status" value="1"/>
</dbReference>
<dbReference type="AlphaFoldDB" id="A0A369AJ08"/>
<evidence type="ECO:0000313" key="11">
    <source>
        <dbReference type="Proteomes" id="UP000252174"/>
    </source>
</evidence>
<dbReference type="GO" id="GO:0012505">
    <property type="term" value="C:endomembrane system"/>
    <property type="evidence" value="ECO:0007669"/>
    <property type="project" value="UniProtKB-SubCell"/>
</dbReference>
<evidence type="ECO:0000256" key="2">
    <source>
        <dbReference type="ARBA" id="ARBA00022448"/>
    </source>
</evidence>
<dbReference type="Pfam" id="PF00361">
    <property type="entry name" value="Proton_antipo_M"/>
    <property type="match status" value="1"/>
</dbReference>
<gene>
    <name evidence="7" type="primary">dabB</name>
    <name evidence="10" type="ORF">DFR45_11047</name>
</gene>
<keyword evidence="3 7" id="KW-1003">Cell membrane</keyword>
<keyword evidence="6 7" id="KW-0472">Membrane</keyword>
<feature type="transmembrane region" description="Helical" evidence="7">
    <location>
        <begin position="111"/>
        <end position="132"/>
    </location>
</feature>
<keyword evidence="2 7" id="KW-0813">Transport</keyword>
<dbReference type="PRINTS" id="PR01434">
    <property type="entry name" value="NADHDHGNASE5"/>
</dbReference>
<feature type="transmembrane region" description="Helical" evidence="7">
    <location>
        <begin position="248"/>
        <end position="270"/>
    </location>
</feature>
<feature type="transmembrane region" description="Helical" evidence="7">
    <location>
        <begin position="153"/>
        <end position="175"/>
    </location>
</feature>
<feature type="transmembrane region" description="Helical" evidence="7">
    <location>
        <begin position="366"/>
        <end position="384"/>
    </location>
</feature>
<dbReference type="OrthoDB" id="9811798at2"/>
<feature type="domain" description="NADH:quinone oxidoreductase/Mrp antiporter transmembrane" evidence="9">
    <location>
        <begin position="107"/>
        <end position="355"/>
    </location>
</feature>
<evidence type="ECO:0000256" key="6">
    <source>
        <dbReference type="ARBA" id="ARBA00023136"/>
    </source>
</evidence>
<feature type="transmembrane region" description="Helical" evidence="7">
    <location>
        <begin position="88"/>
        <end position="105"/>
    </location>
</feature>
<dbReference type="GO" id="GO:0015990">
    <property type="term" value="P:electron transport coupled proton transport"/>
    <property type="evidence" value="ECO:0007669"/>
    <property type="project" value="TreeGrafter"/>
</dbReference>
<feature type="transmembrane region" description="Helical" evidence="7">
    <location>
        <begin position="279"/>
        <end position="300"/>
    </location>
</feature>
<evidence type="ECO:0000256" key="5">
    <source>
        <dbReference type="ARBA" id="ARBA00022989"/>
    </source>
</evidence>
<feature type="transmembrane region" description="Helical" evidence="7">
    <location>
        <begin position="223"/>
        <end position="242"/>
    </location>
</feature>
<dbReference type="HAMAP" id="MF_00862">
    <property type="entry name" value="DabB"/>
    <property type="match status" value="1"/>
</dbReference>
<sequence>MASMAVMAALTRVGAWSAPRLWRVFQVLSLMGLAAAGVALIEAGPPMHWVGVLHATPLGLLLALLVQLLGTVIGAFSSRYLQGEGNQRHYMGALSAVLASVQLLLVADHWLLLIGVWAMVGAALEQLLCFYRDRPFALLAAHKKRFADRIADVLLLGAAALAWAQVGSGSLSALWTHVQLHGHSLSLQTSAVLLALAVMLRTASLPVHGWLIQVMEAPTPVSALLHAGVVNLGGFVLIRFAPLLQQASAARAVLLAVGLATALLAGMVMLTRISIKVRLAWSTVAQMGFMLVECALGLYTLAALHLIGHSLYKAHAFLSASSVVRETRWQDMRPTLAWSGASLVLAPLLSTAMVLSVRYLTGSASWPWWWSWVLGLAWAPLLWLPANGFERSAHLWFGLVAIVGLAAAAMLAHSLPLGLHDFPDPLLGRIALVGMATLYVMQALLQRRPRWLAAWRRWSYAGFYLDETYTRLTLLVWPTRWTPAKDAGAQPVDLFAPGRNS</sequence>
<feature type="transmembrane region" description="Helical" evidence="7">
    <location>
        <begin position="426"/>
        <end position="445"/>
    </location>
</feature>
<dbReference type="GO" id="GO:0042773">
    <property type="term" value="P:ATP synthesis coupled electron transport"/>
    <property type="evidence" value="ECO:0007669"/>
    <property type="project" value="InterPro"/>
</dbReference>
<dbReference type="InterPro" id="IPR003945">
    <property type="entry name" value="NU5C-like"/>
</dbReference>
<dbReference type="InterPro" id="IPR046396">
    <property type="entry name" value="Transporter_DabB"/>
</dbReference>
<dbReference type="InterPro" id="IPR001750">
    <property type="entry name" value="ND/Mrp_TM"/>
</dbReference>
<protein>
    <recommendedName>
        <fullName evidence="7">Probable inorganic carbon transporter subunit DabB</fullName>
    </recommendedName>
</protein>
<feature type="transmembrane region" description="Helical" evidence="7">
    <location>
        <begin position="21"/>
        <end position="41"/>
    </location>
</feature>
<evidence type="ECO:0000256" key="7">
    <source>
        <dbReference type="HAMAP-Rule" id="MF_00862"/>
    </source>
</evidence>
<evidence type="ECO:0000256" key="4">
    <source>
        <dbReference type="ARBA" id="ARBA00022692"/>
    </source>
</evidence>
<comment type="function">
    <text evidence="7">Part of an energy-coupled inorganic carbon pump.</text>
</comment>
<comment type="subcellular location">
    <subcellularLocation>
        <location evidence="7">Cell membrane</location>
        <topology evidence="7">Multi-pass membrane protein</topology>
    </subcellularLocation>
    <subcellularLocation>
        <location evidence="1">Endomembrane system</location>
        <topology evidence="1">Multi-pass membrane protein</topology>
    </subcellularLocation>
    <subcellularLocation>
        <location evidence="8">Membrane</location>
        <topology evidence="8">Multi-pass membrane protein</topology>
    </subcellularLocation>
</comment>
<name>A0A369AJ08_9BURK</name>
<dbReference type="GO" id="GO:0008137">
    <property type="term" value="F:NADH dehydrogenase (ubiquinone) activity"/>
    <property type="evidence" value="ECO:0007669"/>
    <property type="project" value="InterPro"/>
</dbReference>
<keyword evidence="5 7" id="KW-1133">Transmembrane helix</keyword>
<evidence type="ECO:0000256" key="8">
    <source>
        <dbReference type="RuleBase" id="RU000320"/>
    </source>
</evidence>
<comment type="subunit">
    <text evidence="7">Forms a complex with DabA.</text>
</comment>
<evidence type="ECO:0000313" key="10">
    <source>
        <dbReference type="EMBL" id="RCX08137.1"/>
    </source>
</evidence>
<comment type="caution">
    <text evidence="10">The sequence shown here is derived from an EMBL/GenBank/DDBJ whole genome shotgun (WGS) entry which is preliminary data.</text>
</comment>
<reference evidence="10 11" key="1">
    <citation type="submission" date="2018-07" db="EMBL/GenBank/DDBJ databases">
        <title>Genomic Encyclopedia of Type Strains, Phase IV (KMG-IV): sequencing the most valuable type-strain genomes for metagenomic binning, comparative biology and taxonomic classification.</title>
        <authorList>
            <person name="Goeker M."/>
        </authorList>
    </citation>
    <scope>NUCLEOTIDE SEQUENCE [LARGE SCALE GENOMIC DNA]</scope>
    <source>
        <strain evidence="10 11">DSM 100911</strain>
    </source>
</reference>
<keyword evidence="11" id="KW-1185">Reference proteome</keyword>
<proteinExistence type="inferred from homology"/>
<comment type="similarity">
    <text evidence="7">Belongs to the inorganic carbon transporter (TC 9.A.2) DabB family.</text>
</comment>
<dbReference type="GO" id="GO:0003954">
    <property type="term" value="F:NADH dehydrogenase activity"/>
    <property type="evidence" value="ECO:0007669"/>
    <property type="project" value="TreeGrafter"/>
</dbReference>
<feature type="transmembrane region" description="Helical" evidence="7">
    <location>
        <begin position="396"/>
        <end position="414"/>
    </location>
</feature>
<dbReference type="GO" id="GO:0005886">
    <property type="term" value="C:plasma membrane"/>
    <property type="evidence" value="ECO:0007669"/>
    <property type="project" value="UniProtKB-SubCell"/>
</dbReference>
<feature type="transmembrane region" description="Helical" evidence="7">
    <location>
        <begin position="53"/>
        <end position="76"/>
    </location>
</feature>
<evidence type="ECO:0000256" key="1">
    <source>
        <dbReference type="ARBA" id="ARBA00004127"/>
    </source>
</evidence>
<dbReference type="PANTHER" id="PTHR42829">
    <property type="entry name" value="NADH-UBIQUINONE OXIDOREDUCTASE CHAIN 5"/>
    <property type="match status" value="1"/>
</dbReference>